<evidence type="ECO:0000256" key="1">
    <source>
        <dbReference type="SAM" id="Phobius"/>
    </source>
</evidence>
<keyword evidence="1" id="KW-0812">Transmembrane</keyword>
<evidence type="ECO:0000313" key="2">
    <source>
        <dbReference type="EMBL" id="AFN83778.1"/>
    </source>
</evidence>
<feature type="transmembrane region" description="Helical" evidence="1">
    <location>
        <begin position="12"/>
        <end position="28"/>
    </location>
</feature>
<dbReference type="AlphaFoldDB" id="I6ZKG3"/>
<reference evidence="2" key="1">
    <citation type="journal article" date="2012" name="Proc. Natl. Acad. Sci. U.S.A.">
        <title>Gain and loss of multiple functionally related, horizontally transferred genes in the reduced genomes of two microsporidian parasites.</title>
        <authorList>
            <person name="Pombert J.-F."/>
            <person name="Selman M."/>
            <person name="Burki F."/>
            <person name="Bardell F.T."/>
            <person name="Farinelli L."/>
            <person name="Solter L.F."/>
            <person name="Whitman D.W."/>
            <person name="Weiss L.M."/>
            <person name="Corradi N."/>
            <person name="Keeling P.J."/>
        </authorList>
    </citation>
    <scope>NUCLEOTIDE SEQUENCE [LARGE SCALE GENOMIC DNA]</scope>
    <source>
        <strain evidence="2">SJ-2008</strain>
    </source>
</reference>
<dbReference type="VEuPathDB" id="MicrosporidiaDB:EROM_091620"/>
<evidence type="ECO:0000313" key="3">
    <source>
        <dbReference type="Proteomes" id="UP000010094"/>
    </source>
</evidence>
<keyword evidence="1" id="KW-1133">Transmembrane helix</keyword>
<keyword evidence="1" id="KW-0472">Membrane</keyword>
<dbReference type="EMBL" id="CP003528">
    <property type="protein sequence ID" value="AFN83778.1"/>
    <property type="molecule type" value="Genomic_DNA"/>
</dbReference>
<sequence>MKLGPKRIKKRCLVFLVLLFNLLLILFVKHKNRMDITNKVDMGRLRWFGTSTMVVNGLEMFQNVRFSYAIEAGDLISIDVQDQGDVVDSILSRVNTEVREVLLIDARRLRGLNRTVFPRFKRERASHSLGADYIEELAKDFIRRVNNGSVKYPQDSSVAKEYVIKLKSFTKKQTKGEDSSEIIRLVNKAFPTINISFYTYIMMILLNIREEIVDDFYAIEESFKCNRIYSISNDKINHLGRMIMKTRVFSDTIPKRDVCDVCCKVFTGEDRANLQRLMCNDIICRRCLKQSFLYLSDEFCVKCKQKYDILSDDFSKKYLIRS</sequence>
<evidence type="ECO:0008006" key="4">
    <source>
        <dbReference type="Google" id="ProtNLM"/>
    </source>
</evidence>
<dbReference type="RefSeq" id="XP_009265275.1">
    <property type="nucleotide sequence ID" value="XM_009267000.1"/>
</dbReference>
<dbReference type="HOGENOM" id="CLU_863378_0_0_1"/>
<dbReference type="KEGG" id="ero:EROM_091620"/>
<name>I6ZKG3_ENCRO</name>
<dbReference type="OrthoDB" id="2190878at2759"/>
<protein>
    <recommendedName>
        <fullName evidence="4">RING-type domain-containing protein</fullName>
    </recommendedName>
</protein>
<proteinExistence type="predicted"/>
<accession>I6ZKG3</accession>
<dbReference type="Proteomes" id="UP000010094">
    <property type="component" value="Chromosome IXc"/>
</dbReference>
<keyword evidence="3" id="KW-1185">Reference proteome</keyword>
<gene>
    <name evidence="2" type="ordered locus">EROM_091620</name>
</gene>
<dbReference type="GeneID" id="20564386"/>
<organism evidence="2 3">
    <name type="scientific">Encephalitozoon romaleae (strain SJ-2008)</name>
    <name type="common">Microsporidian parasite</name>
    <dbReference type="NCBI Taxonomy" id="1178016"/>
    <lineage>
        <taxon>Eukaryota</taxon>
        <taxon>Fungi</taxon>
        <taxon>Fungi incertae sedis</taxon>
        <taxon>Microsporidia</taxon>
        <taxon>Unikaryonidae</taxon>
        <taxon>Encephalitozoon</taxon>
    </lineage>
</organism>